<protein>
    <submittedName>
        <fullName evidence="2">GNAT family N-acetyltransferase</fullName>
    </submittedName>
</protein>
<name>A0A845F1L6_9BACL</name>
<proteinExistence type="predicted"/>
<dbReference type="SUPFAM" id="SSF55729">
    <property type="entry name" value="Acyl-CoA N-acyltransferases (Nat)"/>
    <property type="match status" value="1"/>
</dbReference>
<dbReference type="Gene3D" id="3.40.630.30">
    <property type="match status" value="1"/>
</dbReference>
<dbReference type="PROSITE" id="PS51186">
    <property type="entry name" value="GNAT"/>
    <property type="match status" value="1"/>
</dbReference>
<gene>
    <name evidence="2" type="ORF">GLW07_14655</name>
</gene>
<dbReference type="Pfam" id="PF00583">
    <property type="entry name" value="Acetyltransf_1"/>
    <property type="match status" value="1"/>
</dbReference>
<reference evidence="2 3" key="1">
    <citation type="submission" date="2019-11" db="EMBL/GenBank/DDBJ databases">
        <title>Genome sequences of 17 halophilic strains isolated from different environments.</title>
        <authorList>
            <person name="Furrow R.E."/>
        </authorList>
    </citation>
    <scope>NUCLEOTIDE SEQUENCE [LARGE SCALE GENOMIC DNA]</scope>
    <source>
        <strain evidence="2 3">22506_14_FS</strain>
    </source>
</reference>
<dbReference type="Proteomes" id="UP000447833">
    <property type="component" value="Unassembled WGS sequence"/>
</dbReference>
<organism evidence="2 3">
    <name type="scientific">Guptibacillus hwajinpoensis</name>
    <dbReference type="NCBI Taxonomy" id="208199"/>
    <lineage>
        <taxon>Bacteria</taxon>
        <taxon>Bacillati</taxon>
        <taxon>Bacillota</taxon>
        <taxon>Bacilli</taxon>
        <taxon>Bacillales</taxon>
        <taxon>Guptibacillaceae</taxon>
        <taxon>Guptibacillus</taxon>
    </lineage>
</organism>
<accession>A0A845F1L6</accession>
<evidence type="ECO:0000313" key="2">
    <source>
        <dbReference type="EMBL" id="MYL64595.1"/>
    </source>
</evidence>
<dbReference type="InterPro" id="IPR000182">
    <property type="entry name" value="GNAT_dom"/>
</dbReference>
<keyword evidence="2" id="KW-0808">Transferase</keyword>
<comment type="caution">
    <text evidence="2">The sequence shown here is derived from an EMBL/GenBank/DDBJ whole genome shotgun (WGS) entry which is preliminary data.</text>
</comment>
<dbReference type="InterPro" id="IPR016181">
    <property type="entry name" value="Acyl_CoA_acyltransferase"/>
</dbReference>
<feature type="domain" description="N-acetyltransferase" evidence="1">
    <location>
        <begin position="24"/>
        <end position="173"/>
    </location>
</feature>
<dbReference type="GO" id="GO:0016747">
    <property type="term" value="F:acyltransferase activity, transferring groups other than amino-acyl groups"/>
    <property type="evidence" value="ECO:0007669"/>
    <property type="project" value="InterPro"/>
</dbReference>
<sequence length="173" mass="19414">MVSENMRGAITLNVTEKKITLTKVACHHLTSLKQFTLHEHQLAFTSMPMPAYQKSMRDPNRIPVAIMEGVRTVGFFVLDQGDDVFSYTTRPNAILLRAYSINLPDQGRGIAKASLRQLKPFVEKHRPDCREVVLGVNKNNPSAKKVYIQAGFIDTGKQKMGRSGPQAILKFLM</sequence>
<evidence type="ECO:0000259" key="1">
    <source>
        <dbReference type="PROSITE" id="PS51186"/>
    </source>
</evidence>
<evidence type="ECO:0000313" key="3">
    <source>
        <dbReference type="Proteomes" id="UP000447833"/>
    </source>
</evidence>
<dbReference type="EMBL" id="WMEY01000004">
    <property type="protein sequence ID" value="MYL64595.1"/>
    <property type="molecule type" value="Genomic_DNA"/>
</dbReference>
<dbReference type="AlphaFoldDB" id="A0A845F1L6"/>